<dbReference type="InterPro" id="IPR020476">
    <property type="entry name" value="Nudix_hydrolase"/>
</dbReference>
<dbReference type="Proteomes" id="UP000005090">
    <property type="component" value="Chromosome"/>
</dbReference>
<proteinExistence type="inferred from homology"/>
<dbReference type="Gene3D" id="3.90.79.10">
    <property type="entry name" value="Nucleoside Triphosphate Pyrophosphohydrolase"/>
    <property type="match status" value="1"/>
</dbReference>
<dbReference type="eggNOG" id="COG1051">
    <property type="taxonomic scope" value="Bacteria"/>
</dbReference>
<dbReference type="PANTHER" id="PTHR43046">
    <property type="entry name" value="GDP-MANNOSE MANNOSYL HYDROLASE"/>
    <property type="match status" value="1"/>
</dbReference>
<comment type="similarity">
    <text evidence="3">Belongs to the Nudix hydrolase family.</text>
</comment>
<keyword evidence="2 3" id="KW-0378">Hydrolase</keyword>
<dbReference type="GO" id="GO:0016787">
    <property type="term" value="F:hydrolase activity"/>
    <property type="evidence" value="ECO:0007669"/>
    <property type="project" value="UniProtKB-KW"/>
</dbReference>
<evidence type="ECO:0000256" key="3">
    <source>
        <dbReference type="RuleBase" id="RU003476"/>
    </source>
</evidence>
<dbReference type="InterPro" id="IPR020084">
    <property type="entry name" value="NUDIX_hydrolase_CS"/>
</dbReference>
<protein>
    <submittedName>
        <fullName evidence="5">ADP-ribose pyrophosphatase</fullName>
    </submittedName>
</protein>
<comment type="cofactor">
    <cofactor evidence="1">
        <name>Mg(2+)</name>
        <dbReference type="ChEBI" id="CHEBI:18420"/>
    </cofactor>
</comment>
<name>H8GJZ5_METAL</name>
<dbReference type="STRING" id="686340.Metal_0085"/>
<dbReference type="CDD" id="cd04673">
    <property type="entry name" value="NUDIX_ADPRase"/>
    <property type="match status" value="1"/>
</dbReference>
<dbReference type="InterPro" id="IPR015797">
    <property type="entry name" value="NUDIX_hydrolase-like_dom_sf"/>
</dbReference>
<organism evidence="5 6">
    <name type="scientific">Methylomicrobium album BG8</name>
    <dbReference type="NCBI Taxonomy" id="686340"/>
    <lineage>
        <taxon>Bacteria</taxon>
        <taxon>Pseudomonadati</taxon>
        <taxon>Pseudomonadota</taxon>
        <taxon>Gammaproteobacteria</taxon>
        <taxon>Methylococcales</taxon>
        <taxon>Methylococcaceae</taxon>
        <taxon>Methylomicrobium</taxon>
    </lineage>
</organism>
<dbReference type="SUPFAM" id="SSF55811">
    <property type="entry name" value="Nudix"/>
    <property type="match status" value="1"/>
</dbReference>
<dbReference type="PROSITE" id="PS00893">
    <property type="entry name" value="NUDIX_BOX"/>
    <property type="match status" value="1"/>
</dbReference>
<evidence type="ECO:0000256" key="1">
    <source>
        <dbReference type="ARBA" id="ARBA00001946"/>
    </source>
</evidence>
<evidence type="ECO:0000313" key="6">
    <source>
        <dbReference type="Proteomes" id="UP000005090"/>
    </source>
</evidence>
<dbReference type="Pfam" id="PF00293">
    <property type="entry name" value="NUDIX"/>
    <property type="match status" value="1"/>
</dbReference>
<dbReference type="AlphaFoldDB" id="H8GJZ5"/>
<feature type="domain" description="Nudix hydrolase" evidence="4">
    <location>
        <begin position="1"/>
        <end position="128"/>
    </location>
</feature>
<dbReference type="InterPro" id="IPR000086">
    <property type="entry name" value="NUDIX_hydrolase_dom"/>
</dbReference>
<evidence type="ECO:0000259" key="4">
    <source>
        <dbReference type="PROSITE" id="PS51462"/>
    </source>
</evidence>
<reference evidence="5 6" key="1">
    <citation type="journal article" date="2013" name="Genome Announc.">
        <title>Genome Sequence of the Obligate Gammaproteobacterial Methanotroph Methylomicrobium album Strain BG8.</title>
        <authorList>
            <person name="Kits K.D."/>
            <person name="Kalyuzhnaya M.G."/>
            <person name="Klotz M.G."/>
            <person name="Jetten M.S."/>
            <person name="Op den Camp H.J."/>
            <person name="Vuilleumier S."/>
            <person name="Bringel F."/>
            <person name="Dispirito A.A."/>
            <person name="Murrell J.C."/>
            <person name="Bruce D."/>
            <person name="Cheng J.F."/>
            <person name="Copeland A."/>
            <person name="Goodwin L."/>
            <person name="Hauser L."/>
            <person name="Lajus A."/>
            <person name="Land M.L."/>
            <person name="Lapidus A."/>
            <person name="Lucas S."/>
            <person name="Medigue C."/>
            <person name="Pitluck S."/>
            <person name="Woyke T."/>
            <person name="Zeytun A."/>
            <person name="Stein L.Y."/>
        </authorList>
    </citation>
    <scope>NUCLEOTIDE SEQUENCE [LARGE SCALE GENOMIC DNA]</scope>
    <source>
        <strain evidence="5 6">BG8</strain>
    </source>
</reference>
<gene>
    <name evidence="5" type="ORF">Metal_0085</name>
</gene>
<sequence length="150" mass="16761">MIGVGGLLFNRQNQVLLIKRNKPPSQGLWSVPGGKLEAGEGLTECCRREIREETGLDVNVLSLIAVVERRVENFHYVIVDFLVELRDECANTPCAASDVTEARWINLENLENYPLAAGLSEIIRRTAVRRNEGLLAPEDSATDFILPMDR</sequence>
<dbReference type="PRINTS" id="PR00502">
    <property type="entry name" value="NUDIXFAMILY"/>
</dbReference>
<dbReference type="PROSITE" id="PS51462">
    <property type="entry name" value="NUDIX"/>
    <property type="match status" value="1"/>
</dbReference>
<evidence type="ECO:0000313" key="5">
    <source>
        <dbReference type="EMBL" id="EIC27954.1"/>
    </source>
</evidence>
<dbReference type="HOGENOM" id="CLU_037162_20_2_6"/>
<dbReference type="PANTHER" id="PTHR43046:SF14">
    <property type="entry name" value="MUTT_NUDIX FAMILY PROTEIN"/>
    <property type="match status" value="1"/>
</dbReference>
<keyword evidence="6" id="KW-1185">Reference proteome</keyword>
<accession>H8GJZ5</accession>
<evidence type="ECO:0000256" key="2">
    <source>
        <dbReference type="ARBA" id="ARBA00022801"/>
    </source>
</evidence>
<dbReference type="EMBL" id="CM001475">
    <property type="protein sequence ID" value="EIC27954.1"/>
    <property type="molecule type" value="Genomic_DNA"/>
</dbReference>